<keyword evidence="4 5" id="KW-0413">Isomerase</keyword>
<comment type="similarity">
    <text evidence="2 6">Belongs to the FKBP-type PPIase family.</text>
</comment>
<feature type="chain" id="PRO_5036488813" description="Peptidyl-prolyl cis-trans isomerase" evidence="8">
    <location>
        <begin position="25"/>
        <end position="314"/>
    </location>
</feature>
<evidence type="ECO:0000256" key="6">
    <source>
        <dbReference type="RuleBase" id="RU003915"/>
    </source>
</evidence>
<dbReference type="PROSITE" id="PS50059">
    <property type="entry name" value="FKBP_PPIASE"/>
    <property type="match status" value="1"/>
</dbReference>
<gene>
    <name evidence="10" type="ORF">SAMN05444410_11372</name>
</gene>
<evidence type="ECO:0000256" key="8">
    <source>
        <dbReference type="SAM" id="SignalP"/>
    </source>
</evidence>
<evidence type="ECO:0000313" key="10">
    <source>
        <dbReference type="EMBL" id="SDX32669.1"/>
    </source>
</evidence>
<dbReference type="PANTHER" id="PTHR43811">
    <property type="entry name" value="FKBP-TYPE PEPTIDYL-PROLYL CIS-TRANS ISOMERASE FKPA"/>
    <property type="match status" value="1"/>
</dbReference>
<evidence type="ECO:0000256" key="4">
    <source>
        <dbReference type="ARBA" id="ARBA00023235"/>
    </source>
</evidence>
<keyword evidence="3 5" id="KW-0697">Rotamase</keyword>
<evidence type="ECO:0000256" key="3">
    <source>
        <dbReference type="ARBA" id="ARBA00023110"/>
    </source>
</evidence>
<name>A0A8X8IH54_9BACT</name>
<dbReference type="EMBL" id="FNNO01000013">
    <property type="protein sequence ID" value="SDX32669.1"/>
    <property type="molecule type" value="Genomic_DNA"/>
</dbReference>
<organism evidence="10 11">
    <name type="scientific">Hydrobacter penzbergensis</name>
    <dbReference type="NCBI Taxonomy" id="1235997"/>
    <lineage>
        <taxon>Bacteria</taxon>
        <taxon>Pseudomonadati</taxon>
        <taxon>Bacteroidota</taxon>
        <taxon>Chitinophagia</taxon>
        <taxon>Chitinophagales</taxon>
        <taxon>Chitinophagaceae</taxon>
        <taxon>Hydrobacter</taxon>
    </lineage>
</organism>
<dbReference type="RefSeq" id="WP_092725447.1">
    <property type="nucleotide sequence ID" value="NZ_FNNO01000013.1"/>
</dbReference>
<dbReference type="GO" id="GO:0003755">
    <property type="term" value="F:peptidyl-prolyl cis-trans isomerase activity"/>
    <property type="evidence" value="ECO:0007669"/>
    <property type="project" value="UniProtKB-UniRule"/>
</dbReference>
<dbReference type="AlphaFoldDB" id="A0A8X8IH54"/>
<dbReference type="InterPro" id="IPR046357">
    <property type="entry name" value="PPIase_dom_sf"/>
</dbReference>
<feature type="signal peptide" evidence="8">
    <location>
        <begin position="1"/>
        <end position="24"/>
    </location>
</feature>
<comment type="caution">
    <text evidence="10">The sequence shown here is derived from an EMBL/GenBank/DDBJ whole genome shotgun (WGS) entry which is preliminary data.</text>
</comment>
<accession>A0A8X8IH54</accession>
<evidence type="ECO:0000256" key="7">
    <source>
        <dbReference type="SAM" id="MobiDB-lite"/>
    </source>
</evidence>
<keyword evidence="11" id="KW-1185">Reference proteome</keyword>
<dbReference type="Proteomes" id="UP000198711">
    <property type="component" value="Unassembled WGS sequence"/>
</dbReference>
<evidence type="ECO:0000256" key="5">
    <source>
        <dbReference type="PROSITE-ProRule" id="PRU00277"/>
    </source>
</evidence>
<feature type="region of interest" description="Disordered" evidence="7">
    <location>
        <begin position="293"/>
        <end position="314"/>
    </location>
</feature>
<keyword evidence="8" id="KW-0732">Signal</keyword>
<dbReference type="InterPro" id="IPR001179">
    <property type="entry name" value="PPIase_FKBP_dom"/>
</dbReference>
<evidence type="ECO:0000256" key="1">
    <source>
        <dbReference type="ARBA" id="ARBA00000971"/>
    </source>
</evidence>
<feature type="domain" description="PPIase FKBP-type" evidence="9">
    <location>
        <begin position="195"/>
        <end position="289"/>
    </location>
</feature>
<dbReference type="PANTHER" id="PTHR43811:SF19">
    <property type="entry name" value="39 KDA FK506-BINDING NUCLEAR PROTEIN"/>
    <property type="match status" value="1"/>
</dbReference>
<dbReference type="SUPFAM" id="SSF54534">
    <property type="entry name" value="FKBP-like"/>
    <property type="match status" value="2"/>
</dbReference>
<evidence type="ECO:0000259" key="9">
    <source>
        <dbReference type="PROSITE" id="PS50059"/>
    </source>
</evidence>
<comment type="catalytic activity">
    <reaction evidence="1 5 6">
        <text>[protein]-peptidylproline (omega=180) = [protein]-peptidylproline (omega=0)</text>
        <dbReference type="Rhea" id="RHEA:16237"/>
        <dbReference type="Rhea" id="RHEA-COMP:10747"/>
        <dbReference type="Rhea" id="RHEA-COMP:10748"/>
        <dbReference type="ChEBI" id="CHEBI:83833"/>
        <dbReference type="ChEBI" id="CHEBI:83834"/>
        <dbReference type="EC" id="5.2.1.8"/>
    </reaction>
</comment>
<dbReference type="Pfam" id="PF00254">
    <property type="entry name" value="FKBP_C"/>
    <property type="match status" value="1"/>
</dbReference>
<protein>
    <recommendedName>
        <fullName evidence="6">Peptidyl-prolyl cis-trans isomerase</fullName>
        <ecNumber evidence="6">5.2.1.8</ecNumber>
    </recommendedName>
</protein>
<proteinExistence type="inferred from homology"/>
<reference evidence="10 11" key="1">
    <citation type="submission" date="2016-10" db="EMBL/GenBank/DDBJ databases">
        <authorList>
            <person name="Varghese N."/>
            <person name="Submissions S."/>
        </authorList>
    </citation>
    <scope>NUCLEOTIDE SEQUENCE [LARGE SCALE GENOMIC DNA]</scope>
    <source>
        <strain evidence="10 11">DSM 25353</strain>
    </source>
</reference>
<evidence type="ECO:0000313" key="11">
    <source>
        <dbReference type="Proteomes" id="UP000198711"/>
    </source>
</evidence>
<dbReference type="EC" id="5.2.1.8" evidence="6"/>
<dbReference type="PROSITE" id="PS51257">
    <property type="entry name" value="PROKAR_LIPOPROTEIN"/>
    <property type="match status" value="1"/>
</dbReference>
<sequence>MMRTTTTLLLAIVLLASCSQYQKAPSGMKYKITKGGSKETLKQGQFVKFHIEYKLSPKDTVLNVSFGHVPAYFVIDTTRLGKYNFTEFITKMAPGDKAEFALSIDTLKKMQMIDPNSPDFHSGDMINGRIEIIKTFPNQEAMIADHKKEVEAEKEREVKELADYTTKQGIKTQKTVSGVLVEIQRAGEGQKADSGFQASVMYKGYFTDAKRKSFDSNNETASLHKDPLQVIIGSPGMIPGMDEGLRLFAKGGKGRLFIPCMLAYGERGMPPAIRPWDNLVFDVEVTDVAKPAPAPAAVAPAPAPNAAAAAQPKK</sequence>
<dbReference type="Gene3D" id="3.10.50.40">
    <property type="match status" value="2"/>
</dbReference>
<evidence type="ECO:0000256" key="2">
    <source>
        <dbReference type="ARBA" id="ARBA00006577"/>
    </source>
</evidence>